<dbReference type="Gene3D" id="3.20.20.100">
    <property type="entry name" value="NADP-dependent oxidoreductase domain"/>
    <property type="match status" value="1"/>
</dbReference>
<dbReference type="SUPFAM" id="SSF51430">
    <property type="entry name" value="NAD(P)-linked oxidoreductase"/>
    <property type="match status" value="1"/>
</dbReference>
<dbReference type="InterPro" id="IPR023210">
    <property type="entry name" value="NADP_OxRdtase_dom"/>
</dbReference>
<dbReference type="PANTHER" id="PTHR42686">
    <property type="entry name" value="GH17980P-RELATED"/>
    <property type="match status" value="1"/>
</dbReference>
<dbReference type="CDD" id="cd19090">
    <property type="entry name" value="AKR_AKR15A-like"/>
    <property type="match status" value="1"/>
</dbReference>
<feature type="domain" description="NADP-dependent oxidoreductase" evidence="1">
    <location>
        <begin position="5"/>
        <end position="285"/>
    </location>
</feature>
<dbReference type="GO" id="GO:0005829">
    <property type="term" value="C:cytosol"/>
    <property type="evidence" value="ECO:0007669"/>
    <property type="project" value="TreeGrafter"/>
</dbReference>
<gene>
    <name evidence="2" type="ORF">EGT74_24185</name>
</gene>
<dbReference type="Proteomes" id="UP000278351">
    <property type="component" value="Unassembled WGS sequence"/>
</dbReference>
<name>A0A3N4PME2_9BACT</name>
<dbReference type="OrthoDB" id="9773828at2"/>
<reference evidence="2 3" key="1">
    <citation type="submission" date="2018-11" db="EMBL/GenBank/DDBJ databases">
        <title>Chitinophaga lutea sp.nov., isolate from arsenic contaminated soil.</title>
        <authorList>
            <person name="Zong Y."/>
        </authorList>
    </citation>
    <scope>NUCLEOTIDE SEQUENCE [LARGE SCALE GENOMIC DNA]</scope>
    <source>
        <strain evidence="2 3">ZY74</strain>
    </source>
</reference>
<dbReference type="InterPro" id="IPR036812">
    <property type="entry name" value="NAD(P)_OxRdtase_dom_sf"/>
</dbReference>
<dbReference type="Pfam" id="PF00248">
    <property type="entry name" value="Aldo_ket_red"/>
    <property type="match status" value="1"/>
</dbReference>
<proteinExistence type="predicted"/>
<dbReference type="PANTHER" id="PTHR42686:SF1">
    <property type="entry name" value="GH17980P-RELATED"/>
    <property type="match status" value="1"/>
</dbReference>
<comment type="caution">
    <text evidence="2">The sequence shown here is derived from an EMBL/GenBank/DDBJ whole genome shotgun (WGS) entry which is preliminary data.</text>
</comment>
<sequence>MKFERLILGTAGIGGIWGEVSPGASVQTVLLALERGVKAIDTAPAYAHAEAYLGEALRQWKGPVPAVSSKVGRLQGFTAYDGRYDYSRDAMFRSVASTLERTGLTSLDILFLHDPAQIPEGEFGAAVAVLQELKEKGYARATGLGGNPPAWAWPWLRDGGVDVLMEYNRLNACHTEAMDTSLPACIAAGLRYFAASPLNMGLLGKSFAGFSGDYPAWLPAGDLKAASRLHQLAESEGMPLRAMAHRFLLSIPLTFNIVIGPSNPQELEETLGDFAAGPLPETLYEKILHYSKEISTR</sequence>
<evidence type="ECO:0000313" key="3">
    <source>
        <dbReference type="Proteomes" id="UP000278351"/>
    </source>
</evidence>
<dbReference type="RefSeq" id="WP_123849131.1">
    <property type="nucleotide sequence ID" value="NZ_RPDH01000003.1"/>
</dbReference>
<organism evidence="2 3">
    <name type="scientific">Chitinophaga lutea</name>
    <dbReference type="NCBI Taxonomy" id="2488634"/>
    <lineage>
        <taxon>Bacteria</taxon>
        <taxon>Pseudomonadati</taxon>
        <taxon>Bacteroidota</taxon>
        <taxon>Chitinophagia</taxon>
        <taxon>Chitinophagales</taxon>
        <taxon>Chitinophagaceae</taxon>
        <taxon>Chitinophaga</taxon>
    </lineage>
</organism>
<evidence type="ECO:0000259" key="1">
    <source>
        <dbReference type="Pfam" id="PF00248"/>
    </source>
</evidence>
<accession>A0A3N4PME2</accession>
<evidence type="ECO:0000313" key="2">
    <source>
        <dbReference type="EMBL" id="RPE05487.1"/>
    </source>
</evidence>
<dbReference type="InterPro" id="IPR020471">
    <property type="entry name" value="AKR"/>
</dbReference>
<dbReference type="EMBL" id="RPDH01000003">
    <property type="protein sequence ID" value="RPE05487.1"/>
    <property type="molecule type" value="Genomic_DNA"/>
</dbReference>
<protein>
    <submittedName>
        <fullName evidence="2">Aldo/keto reductase</fullName>
    </submittedName>
</protein>
<keyword evidence="3" id="KW-1185">Reference proteome</keyword>
<dbReference type="GO" id="GO:0016491">
    <property type="term" value="F:oxidoreductase activity"/>
    <property type="evidence" value="ECO:0007669"/>
    <property type="project" value="InterPro"/>
</dbReference>
<dbReference type="AlphaFoldDB" id="A0A3N4PME2"/>